<dbReference type="InterPro" id="IPR028257">
    <property type="entry name" value="CEP126"/>
</dbReference>
<dbReference type="GO" id="GO:0031122">
    <property type="term" value="P:cytoplasmic microtubule organization"/>
    <property type="evidence" value="ECO:0007669"/>
    <property type="project" value="InterPro"/>
</dbReference>
<accession>A0A3P9ME19</accession>
<dbReference type="Proteomes" id="UP000265180">
    <property type="component" value="Chromosome 13"/>
</dbReference>
<dbReference type="GO" id="GO:0097546">
    <property type="term" value="C:ciliary base"/>
    <property type="evidence" value="ECO:0007669"/>
    <property type="project" value="InterPro"/>
</dbReference>
<dbReference type="PANTHER" id="PTHR31191:SF4">
    <property type="entry name" value="CENTROSOMAL PROTEIN OF 126 KDA"/>
    <property type="match status" value="1"/>
</dbReference>
<organism evidence="2 3">
    <name type="scientific">Oryzias latipes</name>
    <name type="common">Japanese rice fish</name>
    <name type="synonym">Japanese killifish</name>
    <dbReference type="NCBI Taxonomy" id="8090"/>
    <lineage>
        <taxon>Eukaryota</taxon>
        <taxon>Metazoa</taxon>
        <taxon>Chordata</taxon>
        <taxon>Craniata</taxon>
        <taxon>Vertebrata</taxon>
        <taxon>Euteleostomi</taxon>
        <taxon>Actinopterygii</taxon>
        <taxon>Neopterygii</taxon>
        <taxon>Teleostei</taxon>
        <taxon>Neoteleostei</taxon>
        <taxon>Acanthomorphata</taxon>
        <taxon>Ovalentaria</taxon>
        <taxon>Atherinomorphae</taxon>
        <taxon>Beloniformes</taxon>
        <taxon>Adrianichthyidae</taxon>
        <taxon>Oryziinae</taxon>
        <taxon>Oryzias</taxon>
    </lineage>
</organism>
<evidence type="ECO:0000256" key="1">
    <source>
        <dbReference type="SAM" id="MobiDB-lite"/>
    </source>
</evidence>
<evidence type="ECO:0000313" key="3">
    <source>
        <dbReference type="Proteomes" id="UP000265180"/>
    </source>
</evidence>
<feature type="compositionally biased region" description="Polar residues" evidence="1">
    <location>
        <begin position="709"/>
        <end position="725"/>
    </location>
</feature>
<dbReference type="AlphaFoldDB" id="A0A3P9ME19"/>
<feature type="region of interest" description="Disordered" evidence="1">
    <location>
        <begin position="766"/>
        <end position="848"/>
    </location>
</feature>
<protein>
    <recommendedName>
        <fullName evidence="4">Centrosomal protein 126</fullName>
    </recommendedName>
</protein>
<feature type="compositionally biased region" description="Basic and acidic residues" evidence="1">
    <location>
        <begin position="384"/>
        <end position="402"/>
    </location>
</feature>
<dbReference type="Pfam" id="PF15352">
    <property type="entry name" value="K1377"/>
    <property type="match status" value="3"/>
</dbReference>
<feature type="compositionally biased region" description="Polar residues" evidence="1">
    <location>
        <begin position="819"/>
        <end position="848"/>
    </location>
</feature>
<feature type="region of interest" description="Disordered" evidence="1">
    <location>
        <begin position="414"/>
        <end position="433"/>
    </location>
</feature>
<reference key="1">
    <citation type="journal article" date="2007" name="Nature">
        <title>The medaka draft genome and insights into vertebrate genome evolution.</title>
        <authorList>
            <person name="Kasahara M."/>
            <person name="Naruse K."/>
            <person name="Sasaki S."/>
            <person name="Nakatani Y."/>
            <person name="Qu W."/>
            <person name="Ahsan B."/>
            <person name="Yamada T."/>
            <person name="Nagayasu Y."/>
            <person name="Doi K."/>
            <person name="Kasai Y."/>
            <person name="Jindo T."/>
            <person name="Kobayashi D."/>
            <person name="Shimada A."/>
            <person name="Toyoda A."/>
            <person name="Kuroki Y."/>
            <person name="Fujiyama A."/>
            <person name="Sasaki T."/>
            <person name="Shimizu A."/>
            <person name="Asakawa S."/>
            <person name="Shimizu N."/>
            <person name="Hashimoto S."/>
            <person name="Yang J."/>
            <person name="Lee Y."/>
            <person name="Matsushima K."/>
            <person name="Sugano S."/>
            <person name="Sakaizumi M."/>
            <person name="Narita T."/>
            <person name="Ohishi K."/>
            <person name="Haga S."/>
            <person name="Ohta F."/>
            <person name="Nomoto H."/>
            <person name="Nogata K."/>
            <person name="Morishita T."/>
            <person name="Endo T."/>
            <person name="Shin-I T."/>
            <person name="Takeda H."/>
            <person name="Morishita S."/>
            <person name="Kohara Y."/>
        </authorList>
    </citation>
    <scope>NUCLEOTIDE SEQUENCE [LARGE SCALE GENOMIC DNA]</scope>
    <source>
        <strain>Hd-rR</strain>
    </source>
</reference>
<reference evidence="2" key="3">
    <citation type="submission" date="2025-08" db="UniProtKB">
        <authorList>
            <consortium name="Ensembl"/>
        </authorList>
    </citation>
    <scope>IDENTIFICATION</scope>
    <source>
        <strain evidence="2">HNI</strain>
    </source>
</reference>
<reference evidence="2 3" key="2">
    <citation type="submission" date="2017-04" db="EMBL/GenBank/DDBJ databases">
        <title>CpG methylation of centromeres and impact of large insertions on vertebrate speciation.</title>
        <authorList>
            <person name="Ichikawa K."/>
            <person name="Yoshimura J."/>
            <person name="Morishita S."/>
        </authorList>
    </citation>
    <scope>NUCLEOTIDE SEQUENCE</scope>
    <source>
        <strain evidence="2 3">HNI</strain>
    </source>
</reference>
<evidence type="ECO:0000313" key="2">
    <source>
        <dbReference type="Ensembl" id="ENSORLP00020031080.1"/>
    </source>
</evidence>
<dbReference type="GO" id="GO:1905515">
    <property type="term" value="P:non-motile cilium assembly"/>
    <property type="evidence" value="ECO:0007669"/>
    <property type="project" value="InterPro"/>
</dbReference>
<feature type="region of interest" description="Disordered" evidence="1">
    <location>
        <begin position="380"/>
        <end position="405"/>
    </location>
</feature>
<dbReference type="GO" id="GO:0007052">
    <property type="term" value="P:mitotic spindle organization"/>
    <property type="evidence" value="ECO:0007669"/>
    <property type="project" value="InterPro"/>
</dbReference>
<feature type="region of interest" description="Disordered" evidence="1">
    <location>
        <begin position="708"/>
        <end position="732"/>
    </location>
</feature>
<reference evidence="2" key="4">
    <citation type="submission" date="2025-09" db="UniProtKB">
        <authorList>
            <consortium name="Ensembl"/>
        </authorList>
    </citation>
    <scope>IDENTIFICATION</scope>
    <source>
        <strain evidence="2">HNI</strain>
    </source>
</reference>
<evidence type="ECO:0008006" key="4">
    <source>
        <dbReference type="Google" id="ProtNLM"/>
    </source>
</evidence>
<feature type="compositionally biased region" description="Polar residues" evidence="1">
    <location>
        <begin position="774"/>
        <end position="787"/>
    </location>
</feature>
<dbReference type="PANTHER" id="PTHR31191">
    <property type="entry name" value="CENTROSOMAL PROTEIN CEP126"/>
    <property type="match status" value="1"/>
</dbReference>
<proteinExistence type="predicted"/>
<sequence>MQVLHEDFFYHSESRLKRDGRLENDRQSLAKEQKLCRSRARKFSQETNRRWKALHERRRQRDIQEERLREEILQQRRQQVQDVTERFQRAHLLPSQKYRQSFRRNAPNIEDALSQIQGSSYTQQSSFLSSSTNINSCTPSPRPLIGGASSRPSLSAVDSYTELLQEQCRRVKHQDASSPEAVLTGVEQISRLSDSISSKDSLEDEDGHHPSFFLHLEKTQAQQNGQSALRSSDQTSCSVMRLINEHIAQSDEAEQGKLQKWPFNDFFVSEASALVETAPKFQSSLNDFNSLSLYEKANGGAETFELKSFPGGSTGLTVTDADASGEAASPFSYDSKEALLDFSQQSLNAKQSKSATGILHFSEVGNKDFYFEAPPKSEYFLKGTGDDSPHDKTQDATGKGKTELYGSINNLDKVSNLKSETQKSPNGRSSLHKSLSNIQCDAQKCSDCPDPESEARSACELAFIKGILKKPLKHESGGPPRPSAPGQLIFAKHLAEAIRDSVELARAKAKNMEVNSAVRKKLRWFDEVHLEKEAEGKFMKKQLKVKTHSPAAPQDHQLTPGSNRIPGPSTSYHFTKEAWTDVGVQVNLPQERADEVKVQRSNGWTSGPKVPLRERSTRIGAAPVSSQTRKGTVMRPQYAAEVRHIVKTQGKFMVPRPPPRNNRLEKKSPSGPLDCVCRNQEVVAAERDRKHSGGPFLMYTAVPPPYAQPLSSEGYTESAGHPQTRSSRRGAACNEKRLCLDSTPTDEEISQLWHGVRCAINTKDVLESGPPVRSPSSEQTPPLQTSQSRKETVVLIGPPSGTTRLHLADIHPGCPPEQNPSSVAMDTAQTHSSGSARRNSRQQELTSISSEERRILLSLDRLNRQLHCLRNHPGADAGTGGLALVDTPLTKEGKFTNSYRHCATPANRLPSQRKT</sequence>
<name>A0A3P9ME19_ORYLA</name>
<feature type="region of interest" description="Disordered" evidence="1">
    <location>
        <begin position="652"/>
        <end position="672"/>
    </location>
</feature>
<dbReference type="GO" id="GO:0005813">
    <property type="term" value="C:centrosome"/>
    <property type="evidence" value="ECO:0007669"/>
    <property type="project" value="InterPro"/>
</dbReference>
<dbReference type="Ensembl" id="ENSORLT00020022763.1">
    <property type="protein sequence ID" value="ENSORLP00020031080.1"/>
    <property type="gene ID" value="ENSORLG00020015896.1"/>
</dbReference>